<feature type="compositionally biased region" description="Basic and acidic residues" evidence="3">
    <location>
        <begin position="170"/>
        <end position="184"/>
    </location>
</feature>
<dbReference type="Pfam" id="PF00106">
    <property type="entry name" value="adh_short"/>
    <property type="match status" value="1"/>
</dbReference>
<dbReference type="SUPFAM" id="SSF51735">
    <property type="entry name" value="NAD(P)-binding Rossmann-fold domains"/>
    <property type="match status" value="1"/>
</dbReference>
<dbReference type="Proteomes" id="UP001501204">
    <property type="component" value="Unassembled WGS sequence"/>
</dbReference>
<proteinExistence type="inferred from homology"/>
<dbReference type="InterPro" id="IPR036291">
    <property type="entry name" value="NAD(P)-bd_dom_sf"/>
</dbReference>
<dbReference type="RefSeq" id="WP_344122175.1">
    <property type="nucleotide sequence ID" value="NZ_BAAAOA010000020.1"/>
</dbReference>
<dbReference type="PRINTS" id="PR00081">
    <property type="entry name" value="GDHRDH"/>
</dbReference>
<name>A0ABN2KQ07_9MICC</name>
<evidence type="ECO:0000313" key="4">
    <source>
        <dbReference type="EMBL" id="GAA1761272.1"/>
    </source>
</evidence>
<dbReference type="PANTHER" id="PTHR44196">
    <property type="entry name" value="DEHYDROGENASE/REDUCTASE SDR FAMILY MEMBER 7B"/>
    <property type="match status" value="1"/>
</dbReference>
<comment type="caution">
    <text evidence="4">The sequence shown here is derived from an EMBL/GenBank/DDBJ whole genome shotgun (WGS) entry which is preliminary data.</text>
</comment>
<evidence type="ECO:0000313" key="5">
    <source>
        <dbReference type="Proteomes" id="UP001501204"/>
    </source>
</evidence>
<dbReference type="EMBL" id="BAAAOA010000020">
    <property type="protein sequence ID" value="GAA1761272.1"/>
    <property type="molecule type" value="Genomic_DNA"/>
</dbReference>
<sequence>MPHSSEASPTDPISRAILLTRAALPGLRASGDAVVVNVSSELGLLGMAFCATYGATRAGIAHFGEGLSRELYGEGVHVLNVFPGATGTPMTDSSEAQAEHGFNYESPEEVAAATVAAMIGAEIIVVRGQPMGQMLTRNREDPAAVGQMLAAGQDALDRRPRPTTPASEPHPTEKPRPRQDSQRR</sequence>
<organism evidence="4 5">
    <name type="scientific">Kocuria aegyptia</name>
    <dbReference type="NCBI Taxonomy" id="330943"/>
    <lineage>
        <taxon>Bacteria</taxon>
        <taxon>Bacillati</taxon>
        <taxon>Actinomycetota</taxon>
        <taxon>Actinomycetes</taxon>
        <taxon>Micrococcales</taxon>
        <taxon>Micrococcaceae</taxon>
        <taxon>Kocuria</taxon>
    </lineage>
</organism>
<dbReference type="InterPro" id="IPR002347">
    <property type="entry name" value="SDR_fam"/>
</dbReference>
<evidence type="ECO:0000256" key="2">
    <source>
        <dbReference type="ARBA" id="ARBA00023002"/>
    </source>
</evidence>
<protein>
    <recommendedName>
        <fullName evidence="6">SDR family NAD(P)-dependent oxidoreductase</fullName>
    </recommendedName>
</protein>
<gene>
    <name evidence="4" type="ORF">GCM10009767_20380</name>
</gene>
<evidence type="ECO:0008006" key="6">
    <source>
        <dbReference type="Google" id="ProtNLM"/>
    </source>
</evidence>
<reference evidence="4 5" key="1">
    <citation type="journal article" date="2019" name="Int. J. Syst. Evol. Microbiol.">
        <title>The Global Catalogue of Microorganisms (GCM) 10K type strain sequencing project: providing services to taxonomists for standard genome sequencing and annotation.</title>
        <authorList>
            <consortium name="The Broad Institute Genomics Platform"/>
            <consortium name="The Broad Institute Genome Sequencing Center for Infectious Disease"/>
            <person name="Wu L."/>
            <person name="Ma J."/>
        </authorList>
    </citation>
    <scope>NUCLEOTIDE SEQUENCE [LARGE SCALE GENOMIC DNA]</scope>
    <source>
        <strain evidence="4 5">JCM 14735</strain>
    </source>
</reference>
<dbReference type="PANTHER" id="PTHR44196:SF1">
    <property type="entry name" value="DEHYDROGENASE_REDUCTASE SDR FAMILY MEMBER 7B"/>
    <property type="match status" value="1"/>
</dbReference>
<dbReference type="CDD" id="cd05233">
    <property type="entry name" value="SDR_c"/>
    <property type="match status" value="1"/>
</dbReference>
<evidence type="ECO:0000256" key="3">
    <source>
        <dbReference type="SAM" id="MobiDB-lite"/>
    </source>
</evidence>
<dbReference type="Gene3D" id="3.40.50.720">
    <property type="entry name" value="NAD(P)-binding Rossmann-like Domain"/>
    <property type="match status" value="1"/>
</dbReference>
<accession>A0ABN2KQ07</accession>
<comment type="similarity">
    <text evidence="1">Belongs to the short-chain dehydrogenases/reductases (SDR) family.</text>
</comment>
<evidence type="ECO:0000256" key="1">
    <source>
        <dbReference type="ARBA" id="ARBA00006484"/>
    </source>
</evidence>
<keyword evidence="5" id="KW-1185">Reference proteome</keyword>
<feature type="region of interest" description="Disordered" evidence="3">
    <location>
        <begin position="139"/>
        <end position="184"/>
    </location>
</feature>
<keyword evidence="2" id="KW-0560">Oxidoreductase</keyword>